<dbReference type="Gene3D" id="3.40.50.150">
    <property type="entry name" value="Vaccinia Virus protein VP39"/>
    <property type="match status" value="1"/>
</dbReference>
<protein>
    <submittedName>
        <fullName evidence="2">Methyltransferase type 11</fullName>
    </submittedName>
</protein>
<dbReference type="STRING" id="349163.Acry_1777"/>
<reference evidence="2 3" key="1">
    <citation type="submission" date="2007-05" db="EMBL/GenBank/DDBJ databases">
        <title>Complete sequence of chromosome of Acidiphilium cryptum JF-5.</title>
        <authorList>
            <consortium name="US DOE Joint Genome Institute"/>
            <person name="Copeland A."/>
            <person name="Lucas S."/>
            <person name="Lapidus A."/>
            <person name="Barry K."/>
            <person name="Detter J.C."/>
            <person name="Glavina del Rio T."/>
            <person name="Hammon N."/>
            <person name="Israni S."/>
            <person name="Dalin E."/>
            <person name="Tice H."/>
            <person name="Pitluck S."/>
            <person name="Sims D."/>
            <person name="Brettin T."/>
            <person name="Bruce D."/>
            <person name="Han C."/>
            <person name="Schmutz J."/>
            <person name="Larimer F."/>
            <person name="Land M."/>
            <person name="Hauser L."/>
            <person name="Kyrpides N."/>
            <person name="Kim E."/>
            <person name="Magnuson T."/>
            <person name="Richardson P."/>
        </authorList>
    </citation>
    <scope>NUCLEOTIDE SEQUENCE [LARGE SCALE GENOMIC DNA]</scope>
    <source>
        <strain evidence="2 3">JF-5</strain>
    </source>
</reference>
<dbReference type="AlphaFoldDB" id="A5FZE8"/>
<dbReference type="SUPFAM" id="SSF53335">
    <property type="entry name" value="S-adenosyl-L-methionine-dependent methyltransferases"/>
    <property type="match status" value="1"/>
</dbReference>
<name>A5FZE8_ACICJ</name>
<dbReference type="InterPro" id="IPR013216">
    <property type="entry name" value="Methyltransf_11"/>
</dbReference>
<evidence type="ECO:0000313" key="3">
    <source>
        <dbReference type="Proteomes" id="UP000000245"/>
    </source>
</evidence>
<sequence>MRLDAPSIADFYATPRGAATARLIRARLREFWPEARGCEVLGLGYPGPYLRLWRDQAARCIAAVPAQIGAAPWPVSRPGLSVLVEEDALPFADVSVDRLLLIHGLEHAETARRLLREAWRVLRPEGRMIVVVPNRASPWAYLERTPFGHGQPYSPSQLGRMLADSLFRVERRDAALFLPPLGGRAILRAAPLVERAGRRIAAQAGGIILTEATKDVAGVIPLRAGRRRRLVLAER</sequence>
<keyword evidence="2" id="KW-0808">Transferase</keyword>
<proteinExistence type="predicted"/>
<dbReference type="Pfam" id="PF08241">
    <property type="entry name" value="Methyltransf_11"/>
    <property type="match status" value="1"/>
</dbReference>
<dbReference type="InterPro" id="IPR029063">
    <property type="entry name" value="SAM-dependent_MTases_sf"/>
</dbReference>
<dbReference type="EMBL" id="CP000697">
    <property type="protein sequence ID" value="ABQ30980.1"/>
    <property type="molecule type" value="Genomic_DNA"/>
</dbReference>
<organism evidence="2 3">
    <name type="scientific">Acidiphilium cryptum (strain JF-5)</name>
    <dbReference type="NCBI Taxonomy" id="349163"/>
    <lineage>
        <taxon>Bacteria</taxon>
        <taxon>Pseudomonadati</taxon>
        <taxon>Pseudomonadota</taxon>
        <taxon>Alphaproteobacteria</taxon>
        <taxon>Acetobacterales</taxon>
        <taxon>Acidocellaceae</taxon>
        <taxon>Acidiphilium</taxon>
    </lineage>
</organism>
<dbReference type="RefSeq" id="WP_007423331.1">
    <property type="nucleotide sequence ID" value="NC_009484.1"/>
</dbReference>
<dbReference type="HOGENOM" id="CLU_048277_0_0_5"/>
<dbReference type="Proteomes" id="UP000000245">
    <property type="component" value="Chromosome"/>
</dbReference>
<gene>
    <name evidence="2" type="ordered locus">Acry_1777</name>
</gene>
<accession>A5FZE8</accession>
<evidence type="ECO:0000259" key="1">
    <source>
        <dbReference type="Pfam" id="PF08241"/>
    </source>
</evidence>
<dbReference type="GO" id="GO:0008757">
    <property type="term" value="F:S-adenosylmethionine-dependent methyltransferase activity"/>
    <property type="evidence" value="ECO:0007669"/>
    <property type="project" value="InterPro"/>
</dbReference>
<keyword evidence="2" id="KW-0489">Methyltransferase</keyword>
<keyword evidence="3" id="KW-1185">Reference proteome</keyword>
<evidence type="ECO:0000313" key="2">
    <source>
        <dbReference type="EMBL" id="ABQ30980.1"/>
    </source>
</evidence>
<dbReference type="eggNOG" id="COG2226">
    <property type="taxonomic scope" value="Bacteria"/>
</dbReference>
<feature type="domain" description="Methyltransferase type 11" evidence="1">
    <location>
        <begin position="84"/>
        <end position="130"/>
    </location>
</feature>
<dbReference type="GO" id="GO:0032259">
    <property type="term" value="P:methylation"/>
    <property type="evidence" value="ECO:0007669"/>
    <property type="project" value="UniProtKB-KW"/>
</dbReference>
<dbReference type="KEGG" id="acr:Acry_1777"/>